<sequence length="314" mass="35279">MSRVDAVSGATGRIDFAGLDKLKKKVPMGKIKGYEVSRLICGGNLISGYAHSRDPIYVSHLVQSYFSDEKVLETFKLCEAVGINTMIVRVDNNTLRVLEKYRKRGGSMQWIAQCKATDDDIKSDFDAAVANGAIGIYLHGGVSDQCVRDQKPEFLLKCLEHMKKHDHVIHGLAAHDLNVIIESEKHGLEPDFFMKTLNSGNYWTAGPRLIDKPDWKPDPKTIVEPEYGAVVKDNIWSVTPEQTAEFMKEVEKPWIAYKVLGAGAIDPKKGFRYAFENGADFTCVGMFDWQIVEDANLITEVLDELPSRNRPWRA</sequence>
<protein>
    <recommendedName>
        <fullName evidence="2">NADH:flavin oxidoreductase/NADH oxidase N-terminal domain-containing protein</fullName>
    </recommendedName>
</protein>
<proteinExistence type="predicted"/>
<reference evidence="1" key="1">
    <citation type="journal article" date="2015" name="Nature">
        <title>Complex archaea that bridge the gap between prokaryotes and eukaryotes.</title>
        <authorList>
            <person name="Spang A."/>
            <person name="Saw J.H."/>
            <person name="Jorgensen S.L."/>
            <person name="Zaremba-Niedzwiedzka K."/>
            <person name="Martijn J."/>
            <person name="Lind A.E."/>
            <person name="van Eijk R."/>
            <person name="Schleper C."/>
            <person name="Guy L."/>
            <person name="Ettema T.J."/>
        </authorList>
    </citation>
    <scope>NUCLEOTIDE SEQUENCE</scope>
</reference>
<name>A0A0F9L2U8_9ZZZZ</name>
<dbReference type="EMBL" id="LAZR01013428">
    <property type="protein sequence ID" value="KKM22005.1"/>
    <property type="molecule type" value="Genomic_DNA"/>
</dbReference>
<accession>A0A0F9L2U8</accession>
<comment type="caution">
    <text evidence="1">The sequence shown here is derived from an EMBL/GenBank/DDBJ whole genome shotgun (WGS) entry which is preliminary data.</text>
</comment>
<organism evidence="1">
    <name type="scientific">marine sediment metagenome</name>
    <dbReference type="NCBI Taxonomy" id="412755"/>
    <lineage>
        <taxon>unclassified sequences</taxon>
        <taxon>metagenomes</taxon>
        <taxon>ecological metagenomes</taxon>
    </lineage>
</organism>
<evidence type="ECO:0000313" key="1">
    <source>
        <dbReference type="EMBL" id="KKM22005.1"/>
    </source>
</evidence>
<evidence type="ECO:0008006" key="2">
    <source>
        <dbReference type="Google" id="ProtNLM"/>
    </source>
</evidence>
<dbReference type="AlphaFoldDB" id="A0A0F9L2U8"/>
<gene>
    <name evidence="1" type="ORF">LCGC14_1629770</name>
</gene>